<dbReference type="PANTHER" id="PTHR42838:SF2">
    <property type="entry name" value="NITROUS-OXIDE REDUCTASE"/>
    <property type="match status" value="1"/>
</dbReference>
<accession>A0A3B1CHT4</accession>
<protein>
    <submittedName>
        <fullName evidence="6">Cytochrome c oxidase (B(O/a)3-type) chain II</fullName>
        <ecNumber evidence="6">1.9.3.1</ecNumber>
    </submittedName>
</protein>
<dbReference type="GO" id="GO:0005507">
    <property type="term" value="F:copper ion binding"/>
    <property type="evidence" value="ECO:0007669"/>
    <property type="project" value="InterPro"/>
</dbReference>
<dbReference type="PROSITE" id="PS00078">
    <property type="entry name" value="COX2"/>
    <property type="match status" value="1"/>
</dbReference>
<keyword evidence="6" id="KW-0560">Oxidoreductase</keyword>
<reference evidence="6" key="1">
    <citation type="submission" date="2018-06" db="EMBL/GenBank/DDBJ databases">
        <authorList>
            <person name="Zhirakovskaya E."/>
        </authorList>
    </citation>
    <scope>NUCLEOTIDE SEQUENCE</scope>
</reference>
<dbReference type="EMBL" id="UOGC01000151">
    <property type="protein sequence ID" value="VAX23514.1"/>
    <property type="molecule type" value="Genomic_DNA"/>
</dbReference>
<dbReference type="EC" id="1.9.3.1" evidence="6"/>
<dbReference type="InterPro" id="IPR051403">
    <property type="entry name" value="NosZ/Cyto_c_oxidase_sub2"/>
</dbReference>
<gene>
    <name evidence="6" type="ORF">MNBD_NITROSPINAE01-1891</name>
</gene>
<dbReference type="GO" id="GO:0016020">
    <property type="term" value="C:membrane"/>
    <property type="evidence" value="ECO:0007669"/>
    <property type="project" value="InterPro"/>
</dbReference>
<evidence type="ECO:0000256" key="3">
    <source>
        <dbReference type="ARBA" id="ARBA00023008"/>
    </source>
</evidence>
<name>A0A3B1CHT4_9ZZZZ</name>
<dbReference type="PANTHER" id="PTHR42838">
    <property type="entry name" value="CYTOCHROME C OXIDASE SUBUNIT II"/>
    <property type="match status" value="1"/>
</dbReference>
<keyword evidence="4" id="KW-0472">Membrane</keyword>
<dbReference type="GO" id="GO:0004129">
    <property type="term" value="F:cytochrome-c oxidase activity"/>
    <property type="evidence" value="ECO:0007669"/>
    <property type="project" value="InterPro"/>
</dbReference>
<dbReference type="AlphaFoldDB" id="A0A3B1CHT4"/>
<evidence type="ECO:0000256" key="1">
    <source>
        <dbReference type="ARBA" id="ARBA00004196"/>
    </source>
</evidence>
<dbReference type="SUPFAM" id="SSF49503">
    <property type="entry name" value="Cupredoxins"/>
    <property type="match status" value="1"/>
</dbReference>
<feature type="transmembrane region" description="Helical" evidence="4">
    <location>
        <begin position="21"/>
        <end position="40"/>
    </location>
</feature>
<dbReference type="Pfam" id="PF00116">
    <property type="entry name" value="COX2"/>
    <property type="match status" value="1"/>
</dbReference>
<organism evidence="6">
    <name type="scientific">hydrothermal vent metagenome</name>
    <dbReference type="NCBI Taxonomy" id="652676"/>
    <lineage>
        <taxon>unclassified sequences</taxon>
        <taxon>metagenomes</taxon>
        <taxon>ecological metagenomes</taxon>
    </lineage>
</organism>
<keyword evidence="4" id="KW-1133">Transmembrane helix</keyword>
<dbReference type="GO" id="GO:0016491">
    <property type="term" value="F:oxidoreductase activity"/>
    <property type="evidence" value="ECO:0007669"/>
    <property type="project" value="UniProtKB-KW"/>
</dbReference>
<proteinExistence type="predicted"/>
<dbReference type="InterPro" id="IPR001505">
    <property type="entry name" value="Copper_CuA"/>
</dbReference>
<keyword evidence="4" id="KW-0812">Transmembrane</keyword>
<keyword evidence="2" id="KW-0479">Metal-binding</keyword>
<evidence type="ECO:0000256" key="2">
    <source>
        <dbReference type="ARBA" id="ARBA00022723"/>
    </source>
</evidence>
<evidence type="ECO:0000313" key="6">
    <source>
        <dbReference type="EMBL" id="VAX23514.1"/>
    </source>
</evidence>
<keyword evidence="3" id="KW-0186">Copper</keyword>
<dbReference type="Gene3D" id="2.60.40.420">
    <property type="entry name" value="Cupredoxins - blue copper proteins"/>
    <property type="match status" value="1"/>
</dbReference>
<dbReference type="InterPro" id="IPR002429">
    <property type="entry name" value="CcO_II-like_C"/>
</dbReference>
<dbReference type="GO" id="GO:0030313">
    <property type="term" value="C:cell envelope"/>
    <property type="evidence" value="ECO:0007669"/>
    <property type="project" value="UniProtKB-SubCell"/>
</dbReference>
<evidence type="ECO:0000256" key="4">
    <source>
        <dbReference type="SAM" id="Phobius"/>
    </source>
</evidence>
<evidence type="ECO:0000259" key="5">
    <source>
        <dbReference type="PROSITE" id="PS50857"/>
    </source>
</evidence>
<feature type="domain" description="Cytochrome oxidase subunit II copper A binding" evidence="5">
    <location>
        <begin position="85"/>
        <end position="175"/>
    </location>
</feature>
<comment type="subcellular location">
    <subcellularLocation>
        <location evidence="1">Cell envelope</location>
    </subcellularLocation>
</comment>
<dbReference type="InterPro" id="IPR008972">
    <property type="entry name" value="Cupredoxin"/>
</dbReference>
<sequence>MSIQAIKPGWWQKPLDGQEKIWLSIAFVWCLVITIIMPWWHVVGSHNMSGEYHKITGGDFSMLTDQFIEKYKVGMDEGIPVVVPPANSDIFLRGAQWEWDPVLKLKAGSTYRLHLSSIDVNHGVSIQPVNMNFQAVPGYDSILTITPTTKGEYRIICNEFCGAGHHTMIGKLVIE</sequence>
<dbReference type="PROSITE" id="PS50857">
    <property type="entry name" value="COX2_CUA"/>
    <property type="match status" value="1"/>
</dbReference>